<dbReference type="Proteomes" id="UP000663823">
    <property type="component" value="Unassembled WGS sequence"/>
</dbReference>
<organism evidence="1 2">
    <name type="scientific">Rotaria sordida</name>
    <dbReference type="NCBI Taxonomy" id="392033"/>
    <lineage>
        <taxon>Eukaryota</taxon>
        <taxon>Metazoa</taxon>
        <taxon>Spiralia</taxon>
        <taxon>Gnathifera</taxon>
        <taxon>Rotifera</taxon>
        <taxon>Eurotatoria</taxon>
        <taxon>Bdelloidea</taxon>
        <taxon>Philodinida</taxon>
        <taxon>Philodinidae</taxon>
        <taxon>Rotaria</taxon>
    </lineage>
</organism>
<dbReference type="AlphaFoldDB" id="A0A820ISS3"/>
<proteinExistence type="predicted"/>
<protein>
    <submittedName>
        <fullName evidence="1">Uncharacterized protein</fullName>
    </submittedName>
</protein>
<name>A0A820ISS3_9BILA</name>
<comment type="caution">
    <text evidence="1">The sequence shown here is derived from an EMBL/GenBank/DDBJ whole genome shotgun (WGS) entry which is preliminary data.</text>
</comment>
<feature type="non-terminal residue" evidence="1">
    <location>
        <position position="1"/>
    </location>
</feature>
<sequence>EQRHLDYMRYLIDKGSTIIGMDDLSLQTIRILDA</sequence>
<dbReference type="EMBL" id="CAJOAX010051767">
    <property type="protein sequence ID" value="CAF4315257.1"/>
    <property type="molecule type" value="Genomic_DNA"/>
</dbReference>
<gene>
    <name evidence="1" type="ORF">OTI717_LOCUS42470</name>
</gene>
<reference evidence="1" key="1">
    <citation type="submission" date="2021-02" db="EMBL/GenBank/DDBJ databases">
        <authorList>
            <person name="Nowell W R."/>
        </authorList>
    </citation>
    <scope>NUCLEOTIDE SEQUENCE</scope>
</reference>
<accession>A0A820ISS3</accession>
<evidence type="ECO:0000313" key="1">
    <source>
        <dbReference type="EMBL" id="CAF4315257.1"/>
    </source>
</evidence>
<evidence type="ECO:0000313" key="2">
    <source>
        <dbReference type="Proteomes" id="UP000663823"/>
    </source>
</evidence>